<dbReference type="Proteomes" id="UP000318571">
    <property type="component" value="Chromosome 2"/>
</dbReference>
<accession>A0A553P9W9</accession>
<evidence type="ECO:0000313" key="2">
    <source>
        <dbReference type="Proteomes" id="UP000318571"/>
    </source>
</evidence>
<keyword evidence="2" id="KW-1185">Reference proteome</keyword>
<name>A0A553P9W9_TIGCA</name>
<evidence type="ECO:0000313" key="1">
    <source>
        <dbReference type="EMBL" id="TRY74473.1"/>
    </source>
</evidence>
<protein>
    <submittedName>
        <fullName evidence="1">Uncharacterized protein</fullName>
    </submittedName>
</protein>
<dbReference type="EMBL" id="VCGU01000005">
    <property type="protein sequence ID" value="TRY74473.1"/>
    <property type="molecule type" value="Genomic_DNA"/>
</dbReference>
<sequence>MFAMKKRREYFPNGLDYNLNDPVLLSQISMTSGKHTIVRAKKRRPSIQNLEETKRTHKLRLIRPWMS</sequence>
<proteinExistence type="predicted"/>
<gene>
    <name evidence="1" type="ORF">TCAL_16803</name>
</gene>
<dbReference type="AlphaFoldDB" id="A0A553P9W9"/>
<reference evidence="1 2" key="1">
    <citation type="journal article" date="2018" name="Nat. Ecol. Evol.">
        <title>Genomic signatures of mitonuclear coevolution across populations of Tigriopus californicus.</title>
        <authorList>
            <person name="Barreto F.S."/>
            <person name="Watson E.T."/>
            <person name="Lima T.G."/>
            <person name="Willett C.S."/>
            <person name="Edmands S."/>
            <person name="Li W."/>
            <person name="Burton R.S."/>
        </authorList>
    </citation>
    <scope>NUCLEOTIDE SEQUENCE [LARGE SCALE GENOMIC DNA]</scope>
    <source>
        <strain evidence="1 2">San Diego</strain>
    </source>
</reference>
<organism evidence="1 2">
    <name type="scientific">Tigriopus californicus</name>
    <name type="common">Marine copepod</name>
    <dbReference type="NCBI Taxonomy" id="6832"/>
    <lineage>
        <taxon>Eukaryota</taxon>
        <taxon>Metazoa</taxon>
        <taxon>Ecdysozoa</taxon>
        <taxon>Arthropoda</taxon>
        <taxon>Crustacea</taxon>
        <taxon>Multicrustacea</taxon>
        <taxon>Hexanauplia</taxon>
        <taxon>Copepoda</taxon>
        <taxon>Harpacticoida</taxon>
        <taxon>Harpacticidae</taxon>
        <taxon>Tigriopus</taxon>
    </lineage>
</organism>
<comment type="caution">
    <text evidence="1">The sequence shown here is derived from an EMBL/GenBank/DDBJ whole genome shotgun (WGS) entry which is preliminary data.</text>
</comment>